<gene>
    <name evidence="2" type="ORF">PR001_g27636</name>
    <name evidence="3" type="ORF">PR003_g28916</name>
</gene>
<dbReference type="Proteomes" id="UP000429607">
    <property type="component" value="Unassembled WGS sequence"/>
</dbReference>
<accession>A0A6A4BLM8</accession>
<dbReference type="AlphaFoldDB" id="A0A6A4BLM8"/>
<evidence type="ECO:0000313" key="5">
    <source>
        <dbReference type="Proteomes" id="UP000434957"/>
    </source>
</evidence>
<feature type="region of interest" description="Disordered" evidence="1">
    <location>
        <begin position="1"/>
        <end position="65"/>
    </location>
</feature>
<dbReference type="Proteomes" id="UP000434957">
    <property type="component" value="Unassembled WGS sequence"/>
</dbReference>
<comment type="caution">
    <text evidence="3">The sequence shown here is derived from an EMBL/GenBank/DDBJ whole genome shotgun (WGS) entry which is preliminary data.</text>
</comment>
<evidence type="ECO:0000313" key="4">
    <source>
        <dbReference type="Proteomes" id="UP000429607"/>
    </source>
</evidence>
<feature type="compositionally biased region" description="Acidic residues" evidence="1">
    <location>
        <begin position="110"/>
        <end position="120"/>
    </location>
</feature>
<organism evidence="3 5">
    <name type="scientific">Phytophthora rubi</name>
    <dbReference type="NCBI Taxonomy" id="129364"/>
    <lineage>
        <taxon>Eukaryota</taxon>
        <taxon>Sar</taxon>
        <taxon>Stramenopiles</taxon>
        <taxon>Oomycota</taxon>
        <taxon>Peronosporomycetes</taxon>
        <taxon>Peronosporales</taxon>
        <taxon>Peronosporaceae</taxon>
        <taxon>Phytophthora</taxon>
    </lineage>
</organism>
<sequence>MMDPYDEQDGEEENEEEEEYELIDPPSPTDLINDEPTEGKTNSGEQFHSGSHPTDDGGDNATIVPDVTPDAAKLMAVRTMIFKEVEQITSTATQSVLTKKTDENLLKITEDDEIDTESTQDDLSSHFTEAEEAEAEATHDNELSHSTEAVEVEADASSELANDTLTGLQQIDDMSFTAKSVLLRQFSSNTVDHVLREGKLAVMDHDVKAHTEASAVKQSGIMLTTWDGRKFQQAITPCAVEIPECDSFNSKSETTSLTPVDSEEAVALVERERSEIQGVVPCESSAGSDTAKIDEAAVTTIWTWR</sequence>
<protein>
    <submittedName>
        <fullName evidence="3">Uncharacterized protein</fullName>
    </submittedName>
</protein>
<dbReference type="EMBL" id="QXFV01004558">
    <property type="protein sequence ID" value="KAE8968970.1"/>
    <property type="molecule type" value="Genomic_DNA"/>
</dbReference>
<proteinExistence type="predicted"/>
<evidence type="ECO:0000313" key="3">
    <source>
        <dbReference type="EMBL" id="KAE9276970.1"/>
    </source>
</evidence>
<reference evidence="3 5" key="1">
    <citation type="submission" date="2018-08" db="EMBL/GenBank/DDBJ databases">
        <title>Genomic investigation of the strawberry pathogen Phytophthora fragariae indicates pathogenicity is determined by transcriptional variation in three key races.</title>
        <authorList>
            <person name="Adams T.M."/>
            <person name="Armitage A.D."/>
            <person name="Sobczyk M.K."/>
            <person name="Bates H.J."/>
            <person name="Dunwell J.M."/>
            <person name="Nellist C.F."/>
            <person name="Harrison R.J."/>
        </authorList>
    </citation>
    <scope>NUCLEOTIDE SEQUENCE [LARGE SCALE GENOMIC DNA]</scope>
    <source>
        <strain evidence="2 4">SCRP249</strain>
        <strain evidence="3 5">SCRP333</strain>
    </source>
</reference>
<evidence type="ECO:0000313" key="2">
    <source>
        <dbReference type="EMBL" id="KAE8968970.1"/>
    </source>
</evidence>
<feature type="compositionally biased region" description="Polar residues" evidence="1">
    <location>
        <begin position="39"/>
        <end position="52"/>
    </location>
</feature>
<evidence type="ECO:0000256" key="1">
    <source>
        <dbReference type="SAM" id="MobiDB-lite"/>
    </source>
</evidence>
<name>A0A6A4BLM8_9STRA</name>
<dbReference type="EMBL" id="QXFT01004599">
    <property type="protein sequence ID" value="KAE9276970.1"/>
    <property type="molecule type" value="Genomic_DNA"/>
</dbReference>
<keyword evidence="5" id="KW-1185">Reference proteome</keyword>
<feature type="compositionally biased region" description="Acidic residues" evidence="1">
    <location>
        <begin position="1"/>
        <end position="22"/>
    </location>
</feature>
<feature type="region of interest" description="Disordered" evidence="1">
    <location>
        <begin position="108"/>
        <end position="143"/>
    </location>
</feature>